<evidence type="ECO:0000256" key="5">
    <source>
        <dbReference type="SAM" id="SignalP"/>
    </source>
</evidence>
<dbReference type="Proteomes" id="UP001519363">
    <property type="component" value="Unassembled WGS sequence"/>
</dbReference>
<dbReference type="InterPro" id="IPR001638">
    <property type="entry name" value="Solute-binding_3/MltF_N"/>
</dbReference>
<evidence type="ECO:0000256" key="2">
    <source>
        <dbReference type="ARBA" id="ARBA00022448"/>
    </source>
</evidence>
<accession>A0ABS5AAS1</accession>
<dbReference type="Gene3D" id="3.40.190.10">
    <property type="entry name" value="Periplasmic binding protein-like II"/>
    <property type="match status" value="2"/>
</dbReference>
<evidence type="ECO:0000313" key="8">
    <source>
        <dbReference type="Proteomes" id="UP001519363"/>
    </source>
</evidence>
<feature type="domain" description="Solute-binding protein family 3/N-terminal" evidence="6">
    <location>
        <begin position="57"/>
        <end position="271"/>
    </location>
</feature>
<evidence type="ECO:0000256" key="1">
    <source>
        <dbReference type="ARBA" id="ARBA00010333"/>
    </source>
</evidence>
<organism evidence="7 8">
    <name type="scientific">Crossiella equi</name>
    <dbReference type="NCBI Taxonomy" id="130796"/>
    <lineage>
        <taxon>Bacteria</taxon>
        <taxon>Bacillati</taxon>
        <taxon>Actinomycetota</taxon>
        <taxon>Actinomycetes</taxon>
        <taxon>Pseudonocardiales</taxon>
        <taxon>Pseudonocardiaceae</taxon>
        <taxon>Crossiella</taxon>
    </lineage>
</organism>
<dbReference type="SUPFAM" id="SSF53850">
    <property type="entry name" value="Periplasmic binding protein-like II"/>
    <property type="match status" value="1"/>
</dbReference>
<dbReference type="SMART" id="SM00062">
    <property type="entry name" value="PBPb"/>
    <property type="match status" value="1"/>
</dbReference>
<dbReference type="Pfam" id="PF00497">
    <property type="entry name" value="SBP_bac_3"/>
    <property type="match status" value="1"/>
</dbReference>
<evidence type="ECO:0000256" key="3">
    <source>
        <dbReference type="ARBA" id="ARBA00022729"/>
    </source>
</evidence>
<proteinExistence type="inferred from homology"/>
<evidence type="ECO:0000256" key="4">
    <source>
        <dbReference type="SAM" id="MobiDB-lite"/>
    </source>
</evidence>
<evidence type="ECO:0000259" key="6">
    <source>
        <dbReference type="SMART" id="SM00062"/>
    </source>
</evidence>
<feature type="signal peptide" evidence="5">
    <location>
        <begin position="1"/>
        <end position="18"/>
    </location>
</feature>
<sequence>MRIAIAGLACLLVLTACGDDPAPEPGPGGETSSSAPVSTSEQASGSPTIDKIKARGRMVVGVADNLAGVSRYDQDAGRHSGFDMKVAELLATGFGLPKDSVRFRSTTAATRLSTVESGDIDLAFGGIKTGAQGQVGLVGPYLPVSQTLLTRAGTGAGGVRSVCVVASSGAAERVTRYGRVREENNGDACAEALRGKSVDAFAGDDVVLRGYQVAEKGGFQVLGVDLGATPGYHVGIPARDRVLRARIVELLTAAMKDGSWAGLYRDSFGSPVPNPPTVK</sequence>
<dbReference type="PROSITE" id="PS51257">
    <property type="entry name" value="PROKAR_LIPOPROTEIN"/>
    <property type="match status" value="1"/>
</dbReference>
<feature type="chain" id="PRO_5046228820" evidence="5">
    <location>
        <begin position="19"/>
        <end position="279"/>
    </location>
</feature>
<dbReference type="PANTHER" id="PTHR30085">
    <property type="entry name" value="AMINO ACID ABC TRANSPORTER PERMEASE"/>
    <property type="match status" value="1"/>
</dbReference>
<protein>
    <submittedName>
        <fullName evidence="7">Glutamate transport system substrate-binding protein</fullName>
    </submittedName>
</protein>
<dbReference type="RefSeq" id="WP_086787030.1">
    <property type="nucleotide sequence ID" value="NZ_JAGIOO010000001.1"/>
</dbReference>
<name>A0ABS5AAS1_9PSEU</name>
<keyword evidence="3 5" id="KW-0732">Signal</keyword>
<dbReference type="InterPro" id="IPR051455">
    <property type="entry name" value="Bact_solute-bind_prot3"/>
</dbReference>
<keyword evidence="2" id="KW-0813">Transport</keyword>
<dbReference type="EMBL" id="JAGIOO010000001">
    <property type="protein sequence ID" value="MBP2473689.1"/>
    <property type="molecule type" value="Genomic_DNA"/>
</dbReference>
<comment type="similarity">
    <text evidence="1">Belongs to the bacterial solute-binding protein 3 family.</text>
</comment>
<reference evidence="7 8" key="1">
    <citation type="submission" date="2021-03" db="EMBL/GenBank/DDBJ databases">
        <title>Sequencing the genomes of 1000 actinobacteria strains.</title>
        <authorList>
            <person name="Klenk H.-P."/>
        </authorList>
    </citation>
    <scope>NUCLEOTIDE SEQUENCE [LARGE SCALE GENOMIC DNA]</scope>
    <source>
        <strain evidence="7 8">DSM 44580</strain>
    </source>
</reference>
<dbReference type="PANTHER" id="PTHR30085:SF6">
    <property type="entry name" value="ABC TRANSPORTER GLUTAMINE-BINDING PROTEIN GLNH"/>
    <property type="match status" value="1"/>
</dbReference>
<feature type="region of interest" description="Disordered" evidence="4">
    <location>
        <begin position="21"/>
        <end position="50"/>
    </location>
</feature>
<comment type="caution">
    <text evidence="7">The sequence shown here is derived from an EMBL/GenBank/DDBJ whole genome shotgun (WGS) entry which is preliminary data.</text>
</comment>
<gene>
    <name evidence="7" type="ORF">JOF53_002561</name>
</gene>
<evidence type="ECO:0000313" key="7">
    <source>
        <dbReference type="EMBL" id="MBP2473689.1"/>
    </source>
</evidence>
<keyword evidence="8" id="KW-1185">Reference proteome</keyword>
<feature type="compositionally biased region" description="Polar residues" evidence="4">
    <location>
        <begin position="37"/>
        <end position="47"/>
    </location>
</feature>